<dbReference type="CDD" id="cd00093">
    <property type="entry name" value="HTH_XRE"/>
    <property type="match status" value="1"/>
</dbReference>
<dbReference type="Gene3D" id="1.10.260.40">
    <property type="entry name" value="lambda repressor-like DNA-binding domains"/>
    <property type="match status" value="1"/>
</dbReference>
<dbReference type="OrthoDB" id="9805356at2"/>
<dbReference type="SMART" id="SM00530">
    <property type="entry name" value="HTH_XRE"/>
    <property type="match status" value="1"/>
</dbReference>
<proteinExistence type="predicted"/>
<dbReference type="InterPro" id="IPR013096">
    <property type="entry name" value="Cupin_2"/>
</dbReference>
<organism evidence="3 4">
    <name type="scientific">Hydrotalea sandarakina</name>
    <dbReference type="NCBI Taxonomy" id="1004304"/>
    <lineage>
        <taxon>Bacteria</taxon>
        <taxon>Pseudomonadati</taxon>
        <taxon>Bacteroidota</taxon>
        <taxon>Chitinophagia</taxon>
        <taxon>Chitinophagales</taxon>
        <taxon>Chitinophagaceae</taxon>
        <taxon>Hydrotalea</taxon>
    </lineage>
</organism>
<evidence type="ECO:0000256" key="1">
    <source>
        <dbReference type="ARBA" id="ARBA00023125"/>
    </source>
</evidence>
<dbReference type="SUPFAM" id="SSF47413">
    <property type="entry name" value="lambda repressor-like DNA-binding domains"/>
    <property type="match status" value="1"/>
</dbReference>
<dbReference type="AlphaFoldDB" id="A0A2W7S6K8"/>
<dbReference type="InterPro" id="IPR011051">
    <property type="entry name" value="RmlC_Cupin_sf"/>
</dbReference>
<accession>A0A2W7S6K8</accession>
<dbReference type="EMBL" id="QKZV01000004">
    <property type="protein sequence ID" value="PZX62877.1"/>
    <property type="molecule type" value="Genomic_DNA"/>
</dbReference>
<name>A0A2W7S6K8_9BACT</name>
<protein>
    <submittedName>
        <fullName evidence="3">XRE family transcriptional regulator</fullName>
    </submittedName>
</protein>
<dbReference type="Proteomes" id="UP000249720">
    <property type="component" value="Unassembled WGS sequence"/>
</dbReference>
<keyword evidence="4" id="KW-1185">Reference proteome</keyword>
<dbReference type="PANTHER" id="PTHR46797">
    <property type="entry name" value="HTH-TYPE TRANSCRIPTIONAL REGULATOR"/>
    <property type="match status" value="1"/>
</dbReference>
<comment type="caution">
    <text evidence="3">The sequence shown here is derived from an EMBL/GenBank/DDBJ whole genome shotgun (WGS) entry which is preliminary data.</text>
</comment>
<dbReference type="GO" id="GO:0003700">
    <property type="term" value="F:DNA-binding transcription factor activity"/>
    <property type="evidence" value="ECO:0007669"/>
    <property type="project" value="TreeGrafter"/>
</dbReference>
<dbReference type="GO" id="GO:0005829">
    <property type="term" value="C:cytosol"/>
    <property type="evidence" value="ECO:0007669"/>
    <property type="project" value="TreeGrafter"/>
</dbReference>
<dbReference type="InterPro" id="IPR014710">
    <property type="entry name" value="RmlC-like_jellyroll"/>
</dbReference>
<gene>
    <name evidence="3" type="ORF">LX80_01571</name>
</gene>
<keyword evidence="1" id="KW-0238">DNA-binding</keyword>
<dbReference type="Pfam" id="PF07883">
    <property type="entry name" value="Cupin_2"/>
    <property type="match status" value="1"/>
</dbReference>
<evidence type="ECO:0000259" key="2">
    <source>
        <dbReference type="PROSITE" id="PS50943"/>
    </source>
</evidence>
<dbReference type="InterPro" id="IPR010982">
    <property type="entry name" value="Lambda_DNA-bd_dom_sf"/>
</dbReference>
<feature type="domain" description="HTH cro/C1-type" evidence="2">
    <location>
        <begin position="13"/>
        <end position="67"/>
    </location>
</feature>
<sequence length="194" mass="22731">MQEDIIIQISNRLKEIRKDKNITLQELADKAGITKSMLSQVENSRTIPSLNVLLNLIKGLEIDLNDFFKNINLQQSGSKVVFKKKNDYQKFEKENAEGFYYQRIFTTTFEEYHLDFVLLRITPNAKREPVITRAFEFKYLLQGNLRYTIGEEVYEMEAGDSLFFDANEWHNPENTGTTDAVLLVVYFFQPHNND</sequence>
<dbReference type="CDD" id="cd02209">
    <property type="entry name" value="cupin_XRE_C"/>
    <property type="match status" value="1"/>
</dbReference>
<dbReference type="InterPro" id="IPR050807">
    <property type="entry name" value="TransReg_Diox_bact_type"/>
</dbReference>
<dbReference type="Gene3D" id="2.60.120.10">
    <property type="entry name" value="Jelly Rolls"/>
    <property type="match status" value="1"/>
</dbReference>
<dbReference type="PROSITE" id="PS50943">
    <property type="entry name" value="HTH_CROC1"/>
    <property type="match status" value="1"/>
</dbReference>
<dbReference type="Pfam" id="PF01381">
    <property type="entry name" value="HTH_3"/>
    <property type="match status" value="1"/>
</dbReference>
<dbReference type="RefSeq" id="WP_111294973.1">
    <property type="nucleotide sequence ID" value="NZ_QKZV01000004.1"/>
</dbReference>
<dbReference type="InterPro" id="IPR001387">
    <property type="entry name" value="Cro/C1-type_HTH"/>
</dbReference>
<dbReference type="PANTHER" id="PTHR46797:SF1">
    <property type="entry name" value="METHYLPHOSPHONATE SYNTHASE"/>
    <property type="match status" value="1"/>
</dbReference>
<evidence type="ECO:0000313" key="3">
    <source>
        <dbReference type="EMBL" id="PZX62877.1"/>
    </source>
</evidence>
<dbReference type="GO" id="GO:0003677">
    <property type="term" value="F:DNA binding"/>
    <property type="evidence" value="ECO:0007669"/>
    <property type="project" value="UniProtKB-KW"/>
</dbReference>
<dbReference type="SUPFAM" id="SSF51182">
    <property type="entry name" value="RmlC-like cupins"/>
    <property type="match status" value="1"/>
</dbReference>
<reference evidence="3 4" key="1">
    <citation type="submission" date="2018-06" db="EMBL/GenBank/DDBJ databases">
        <title>Genomic Encyclopedia of Archaeal and Bacterial Type Strains, Phase II (KMG-II): from individual species to whole genera.</title>
        <authorList>
            <person name="Goeker M."/>
        </authorList>
    </citation>
    <scope>NUCLEOTIDE SEQUENCE [LARGE SCALE GENOMIC DNA]</scope>
    <source>
        <strain evidence="3 4">DSM 23241</strain>
    </source>
</reference>
<evidence type="ECO:0000313" key="4">
    <source>
        <dbReference type="Proteomes" id="UP000249720"/>
    </source>
</evidence>